<keyword evidence="2" id="KW-1185">Reference proteome</keyword>
<name>A0A5C6EUC4_9BACT</name>
<comment type="caution">
    <text evidence="1">The sequence shown here is derived from an EMBL/GenBank/DDBJ whole genome shotgun (WGS) entry which is preliminary data.</text>
</comment>
<dbReference type="Proteomes" id="UP000318288">
    <property type="component" value="Unassembled WGS sequence"/>
</dbReference>
<sequence>MADLGGENSGAIANRFILFQIAGSNHTSFQAMDALHVMDAGAFVSAGIG</sequence>
<reference evidence="1 2" key="1">
    <citation type="submission" date="2019-02" db="EMBL/GenBank/DDBJ databases">
        <title>Deep-cultivation of Planctomycetes and their phenomic and genomic characterization uncovers novel biology.</title>
        <authorList>
            <person name="Wiegand S."/>
            <person name="Jogler M."/>
            <person name="Boedeker C."/>
            <person name="Pinto D."/>
            <person name="Vollmers J."/>
            <person name="Rivas-Marin E."/>
            <person name="Kohn T."/>
            <person name="Peeters S.H."/>
            <person name="Heuer A."/>
            <person name="Rast P."/>
            <person name="Oberbeckmann S."/>
            <person name="Bunk B."/>
            <person name="Jeske O."/>
            <person name="Meyerdierks A."/>
            <person name="Storesund J.E."/>
            <person name="Kallscheuer N."/>
            <person name="Luecker S."/>
            <person name="Lage O.M."/>
            <person name="Pohl T."/>
            <person name="Merkel B.J."/>
            <person name="Hornburger P."/>
            <person name="Mueller R.-W."/>
            <person name="Bruemmer F."/>
            <person name="Labrenz M."/>
            <person name="Spormann A.M."/>
            <person name="Op Den Camp H."/>
            <person name="Overmann J."/>
            <person name="Amann R."/>
            <person name="Jetten M.S.M."/>
            <person name="Mascher T."/>
            <person name="Medema M.H."/>
            <person name="Devos D.P."/>
            <person name="Kaster A.-K."/>
            <person name="Ovreas L."/>
            <person name="Rohde M."/>
            <person name="Galperin M.Y."/>
            <person name="Jogler C."/>
        </authorList>
    </citation>
    <scope>NUCLEOTIDE SEQUENCE [LARGE SCALE GENOMIC DNA]</scope>
    <source>
        <strain evidence="1 2">Poly51</strain>
    </source>
</reference>
<dbReference type="AlphaFoldDB" id="A0A5C6EUC4"/>
<organism evidence="1 2">
    <name type="scientific">Rubripirellula tenax</name>
    <dbReference type="NCBI Taxonomy" id="2528015"/>
    <lineage>
        <taxon>Bacteria</taxon>
        <taxon>Pseudomonadati</taxon>
        <taxon>Planctomycetota</taxon>
        <taxon>Planctomycetia</taxon>
        <taxon>Pirellulales</taxon>
        <taxon>Pirellulaceae</taxon>
        <taxon>Rubripirellula</taxon>
    </lineage>
</organism>
<dbReference type="EMBL" id="SJPW01000005">
    <property type="protein sequence ID" value="TWU51059.1"/>
    <property type="molecule type" value="Genomic_DNA"/>
</dbReference>
<evidence type="ECO:0000313" key="1">
    <source>
        <dbReference type="EMBL" id="TWU51059.1"/>
    </source>
</evidence>
<gene>
    <name evidence="1" type="ORF">Poly51_43530</name>
</gene>
<evidence type="ECO:0000313" key="2">
    <source>
        <dbReference type="Proteomes" id="UP000318288"/>
    </source>
</evidence>
<accession>A0A5C6EUC4</accession>
<protein>
    <submittedName>
        <fullName evidence="1">Uncharacterized protein</fullName>
    </submittedName>
</protein>
<proteinExistence type="predicted"/>